<proteinExistence type="predicted"/>
<dbReference type="PROSITE" id="PS50878">
    <property type="entry name" value="RT_POL"/>
    <property type="match status" value="1"/>
</dbReference>
<dbReference type="Proteomes" id="UP000694548">
    <property type="component" value="Chromosome sgr15"/>
</dbReference>
<evidence type="ECO:0000259" key="1">
    <source>
        <dbReference type="PROSITE" id="PS50878"/>
    </source>
</evidence>
<keyword evidence="3" id="KW-1185">Reference proteome</keyword>
<organism evidence="2 3">
    <name type="scientific">Nothobranchius furzeri</name>
    <name type="common">Turquoise killifish</name>
    <dbReference type="NCBI Taxonomy" id="105023"/>
    <lineage>
        <taxon>Eukaryota</taxon>
        <taxon>Metazoa</taxon>
        <taxon>Chordata</taxon>
        <taxon>Craniata</taxon>
        <taxon>Vertebrata</taxon>
        <taxon>Euteleostomi</taxon>
        <taxon>Actinopterygii</taxon>
        <taxon>Neopterygii</taxon>
        <taxon>Teleostei</taxon>
        <taxon>Neoteleostei</taxon>
        <taxon>Acanthomorphata</taxon>
        <taxon>Ovalentaria</taxon>
        <taxon>Atherinomorphae</taxon>
        <taxon>Cyprinodontiformes</taxon>
        <taxon>Nothobranchiidae</taxon>
        <taxon>Nothobranchius</taxon>
    </lineage>
</organism>
<dbReference type="SUPFAM" id="SSF56672">
    <property type="entry name" value="DNA/RNA polymerases"/>
    <property type="match status" value="1"/>
</dbReference>
<dbReference type="InterPro" id="IPR043502">
    <property type="entry name" value="DNA/RNA_pol_sf"/>
</dbReference>
<dbReference type="Ensembl" id="ENSNFUT00015038588.1">
    <property type="protein sequence ID" value="ENSNFUP00015036957.1"/>
    <property type="gene ID" value="ENSNFUG00015017888.1"/>
</dbReference>
<reference evidence="2" key="2">
    <citation type="submission" date="2025-08" db="UniProtKB">
        <authorList>
            <consortium name="Ensembl"/>
        </authorList>
    </citation>
    <scope>IDENTIFICATION</scope>
</reference>
<evidence type="ECO:0000313" key="2">
    <source>
        <dbReference type="Ensembl" id="ENSNFUP00015036957.1"/>
    </source>
</evidence>
<reference evidence="2" key="1">
    <citation type="submission" date="2014-08" db="EMBL/GenBank/DDBJ databases">
        <authorList>
            <person name="Senf B."/>
            <person name="Petzold A."/>
            <person name="Downie B.R."/>
            <person name="Koch P."/>
            <person name="Platzer M."/>
        </authorList>
    </citation>
    <scope>NUCLEOTIDE SEQUENCE [LARGE SCALE GENOMIC DNA]</scope>
    <source>
        <strain evidence="2">GRZ</strain>
    </source>
</reference>
<feature type="domain" description="Reverse transcriptase" evidence="1">
    <location>
        <begin position="124"/>
        <end position="345"/>
    </location>
</feature>
<dbReference type="AlphaFoldDB" id="A0A8C6P1G3"/>
<dbReference type="InterPro" id="IPR000477">
    <property type="entry name" value="RT_dom"/>
</dbReference>
<dbReference type="CDD" id="cd01650">
    <property type="entry name" value="RT_nLTR_like"/>
    <property type="match status" value="1"/>
</dbReference>
<accession>A0A8C6P1G3</accession>
<sequence>MCNLVSTNSHRPQVLFSAFNSIVNPSIGSTCIPSQKLCDRFLSFIVENISQIRSSILTSSIVDPSSYPDCLSSWCQFQPFSLEELSDIVHRLKPSVCPLDVIPPRLFKQAFDSVASAVHRLMNCSLLSGCVPLCFKQAIVNPLLMKPSLDATCLSNYRPISKLSFLSKVLEKVVHAQLQDFLSIHHISDKFQSGFKARHSTESALLRVVNDLLMINDSGKSAALRLLELSAAFDTIDHDILLSRLESCVGIRGTVLDWFQSYLQDKSFSVNLGTFTSPPAPVTCGVPQGSILGPTSFSLYILPLSSIFARHNITFHCFADDLQIYRSLIPDSAVSLMVCLADLKQ</sequence>
<dbReference type="Pfam" id="PF00078">
    <property type="entry name" value="RVT_1"/>
    <property type="match status" value="1"/>
</dbReference>
<name>A0A8C6P1G3_NOTFU</name>
<dbReference type="PANTHER" id="PTHR33332">
    <property type="entry name" value="REVERSE TRANSCRIPTASE DOMAIN-CONTAINING PROTEIN"/>
    <property type="match status" value="1"/>
</dbReference>
<protein>
    <recommendedName>
        <fullName evidence="1">Reverse transcriptase domain-containing protein</fullName>
    </recommendedName>
</protein>
<evidence type="ECO:0000313" key="3">
    <source>
        <dbReference type="Proteomes" id="UP000694548"/>
    </source>
</evidence>
<reference evidence="2" key="3">
    <citation type="submission" date="2025-09" db="UniProtKB">
        <authorList>
            <consortium name="Ensembl"/>
        </authorList>
    </citation>
    <scope>IDENTIFICATION</scope>
</reference>
<dbReference type="GeneTree" id="ENSGT01150000286909"/>